<name>A0A969PRC9_9BACI</name>
<dbReference type="Proteomes" id="UP000752012">
    <property type="component" value="Unassembled WGS sequence"/>
</dbReference>
<evidence type="ECO:0000313" key="1">
    <source>
        <dbReference type="EMBL" id="NJP38982.1"/>
    </source>
</evidence>
<reference evidence="1 2" key="1">
    <citation type="submission" date="2020-03" db="EMBL/GenBank/DDBJ databases">
        <title>Assessment of the enzymatic potential of alkaline-tolerant lipase obtained from Bacillus luteus H11 (technogenic soil) for the bioremediation of saline soils contaminated with petroleum substances.</title>
        <authorList>
            <person name="Kalwasinska A."/>
        </authorList>
    </citation>
    <scope>NUCLEOTIDE SEQUENCE [LARGE SCALE GENOMIC DNA]</scope>
    <source>
        <strain evidence="1 2">H11</strain>
    </source>
</reference>
<keyword evidence="2" id="KW-1185">Reference proteome</keyword>
<protein>
    <submittedName>
        <fullName evidence="1">Uncharacterized protein</fullName>
    </submittedName>
</protein>
<organism evidence="1 2">
    <name type="scientific">Alkalicoccus luteus</name>
    <dbReference type="NCBI Taxonomy" id="1237094"/>
    <lineage>
        <taxon>Bacteria</taxon>
        <taxon>Bacillati</taxon>
        <taxon>Bacillota</taxon>
        <taxon>Bacilli</taxon>
        <taxon>Bacillales</taxon>
        <taxon>Bacillaceae</taxon>
        <taxon>Alkalicoccus</taxon>
    </lineage>
</organism>
<dbReference type="AlphaFoldDB" id="A0A969PRC9"/>
<evidence type="ECO:0000313" key="2">
    <source>
        <dbReference type="Proteomes" id="UP000752012"/>
    </source>
</evidence>
<dbReference type="EMBL" id="JAATHJ010000035">
    <property type="protein sequence ID" value="NJP38982.1"/>
    <property type="molecule type" value="Genomic_DNA"/>
</dbReference>
<gene>
    <name evidence="1" type="ORF">HCN83_15545</name>
</gene>
<proteinExistence type="predicted"/>
<sequence>MAIFDEKNKKGRLKRIQPKGKSIFVEADAVRKKEEKKKKVAVKSSFADISPVIDITGNGYFQLSNEDGYMEIVQVSSADIYSLNNEDKEKKINLFAFFLQWYQHDLKVVPLNFPVDTYTQQQFIQKKIEQTSNPQSQFFLEQKLRELQFIETERSNREFYLFIYADDEYTLRSRINDVTAQMNVVSPIIRLSDEKKINILYKLNNLNSKNKSTKGDY</sequence>
<accession>A0A969PRC9</accession>
<dbReference type="RefSeq" id="WP_168008976.1">
    <property type="nucleotide sequence ID" value="NZ_JAATHJ010000035.1"/>
</dbReference>
<comment type="caution">
    <text evidence="1">The sequence shown here is derived from an EMBL/GenBank/DDBJ whole genome shotgun (WGS) entry which is preliminary data.</text>
</comment>